<organism evidence="2 3">
    <name type="scientific">Glycomyces buryatensis</name>
    <dbReference type="NCBI Taxonomy" id="2570927"/>
    <lineage>
        <taxon>Bacteria</taxon>
        <taxon>Bacillati</taxon>
        <taxon>Actinomycetota</taxon>
        <taxon>Actinomycetes</taxon>
        <taxon>Glycomycetales</taxon>
        <taxon>Glycomycetaceae</taxon>
        <taxon>Glycomyces</taxon>
    </lineage>
</organism>
<gene>
    <name evidence="2" type="ORF">FAB82_01720</name>
</gene>
<keyword evidence="3" id="KW-1185">Reference proteome</keyword>
<keyword evidence="1" id="KW-0472">Membrane</keyword>
<proteinExistence type="predicted"/>
<comment type="caution">
    <text evidence="2">The sequence shown here is derived from an EMBL/GenBank/DDBJ whole genome shotgun (WGS) entry which is preliminary data.</text>
</comment>
<reference evidence="2 3" key="2">
    <citation type="submission" date="2019-05" db="EMBL/GenBank/DDBJ databases">
        <title>Glycomyces buryatensis sp. nov.</title>
        <authorList>
            <person name="Nikitina E."/>
        </authorList>
    </citation>
    <scope>NUCLEOTIDE SEQUENCE [LARGE SCALE GENOMIC DNA]</scope>
    <source>
        <strain evidence="2 3">18</strain>
    </source>
</reference>
<feature type="transmembrane region" description="Helical" evidence="1">
    <location>
        <begin position="487"/>
        <end position="505"/>
    </location>
</feature>
<evidence type="ECO:0000313" key="2">
    <source>
        <dbReference type="EMBL" id="THV43418.1"/>
    </source>
</evidence>
<dbReference type="RefSeq" id="WP_136532808.1">
    <property type="nucleotide sequence ID" value="NZ_STGY01000004.1"/>
</dbReference>
<keyword evidence="1" id="KW-1133">Transmembrane helix</keyword>
<dbReference type="AlphaFoldDB" id="A0A4S8QG64"/>
<dbReference type="EMBL" id="STGY01000004">
    <property type="protein sequence ID" value="THV43418.1"/>
    <property type="molecule type" value="Genomic_DNA"/>
</dbReference>
<keyword evidence="1" id="KW-0812">Transmembrane</keyword>
<protein>
    <submittedName>
        <fullName evidence="2">Uncharacterized protein</fullName>
    </submittedName>
</protein>
<name>A0A4S8QG64_9ACTN</name>
<accession>A0A4S8QG64</accession>
<reference evidence="3" key="1">
    <citation type="submission" date="2019-04" db="EMBL/GenBank/DDBJ databases">
        <title>Nocardioides xinjiangensis sp. nov.</title>
        <authorList>
            <person name="Liu S."/>
        </authorList>
    </citation>
    <scope>NUCLEOTIDE SEQUENCE [LARGE SCALE GENOMIC DNA]</scope>
    <source>
        <strain evidence="3">18</strain>
    </source>
</reference>
<evidence type="ECO:0000256" key="1">
    <source>
        <dbReference type="SAM" id="Phobius"/>
    </source>
</evidence>
<dbReference type="Proteomes" id="UP000308760">
    <property type="component" value="Unassembled WGS sequence"/>
</dbReference>
<evidence type="ECO:0000313" key="3">
    <source>
        <dbReference type="Proteomes" id="UP000308760"/>
    </source>
</evidence>
<dbReference type="OrthoDB" id="4222977at2"/>
<sequence length="521" mass="56503">MVTSNPVSTEAVASELDRVLESLTGRVLYRDNAFRVTGLPADASPRQVRRGREERMNPYYEPSAESGAAPLPPSADPDALHHAFEGLRDPLLRLAHELLWLRPDVEADHPHNTAVRTHCAALESEDSGQPDPAMWATALRTWSAVLDSGETWTWAKARVRAIDDPRLTLAAVRALRERLPEHLVGVSLALAATAAADGDTPAAERHLRLLNASPFTEALVRKAARNAVRGAEARVKTACETAEDQADSGGLKAARTLLSDTAEPLRVIEALLGGADPLTRSCRDEAAITANRCAVGYFNKRRRGTGVARVLQRARAVAVSESTIELIDQNLAVVATEPLLREVEPLLDSGQIDAAAARLRAWHRLTTDPDREAALEQILVDPRRLASKPHNNNPGCVFFLGAHQYGMRDSRAEPGTAVNTHVTTLYLTFLWIPLVPLTANIVGHDTATGERIIGGRVPLSEAARRYRVFALVALPVLFAAWTAGAFAALYTAALGASIAAVCLVLRQEYLRAWAKKREESA</sequence>